<reference evidence="1 2" key="1">
    <citation type="submission" date="2016-10" db="EMBL/GenBank/DDBJ databases">
        <title>Comparative genomics of Bacillus thuringiensis reveals a path to pathogens against multiple invertebrate hosts.</title>
        <authorList>
            <person name="Zheng J."/>
            <person name="Gao Q."/>
            <person name="Liu H."/>
            <person name="Peng D."/>
            <person name="Ruan L."/>
            <person name="Sun M."/>
        </authorList>
    </citation>
    <scope>NUCLEOTIDE SEQUENCE [LARGE SCALE GENOMIC DNA]</scope>
    <source>
        <strain evidence="1">T30001</strain>
    </source>
</reference>
<proteinExistence type="predicted"/>
<sequence>MYNKIVEYDVKNPFGDMNEYKLIKEIEPTKNDLLHSTFIIKGKTYRGRACCPDEGILAVEAIQLIDKPEYDIRSVGGLKCPYCQFVEVDSFELEEHEGPTTVCGCCNSRIIYVRNVVMNTLGECKEVIYYSSPFKFKEPIKF</sequence>
<evidence type="ECO:0000313" key="1">
    <source>
        <dbReference type="EMBL" id="OUB88554.1"/>
    </source>
</evidence>
<gene>
    <name evidence="1" type="ORF">BK784_29015</name>
</gene>
<dbReference type="AlphaFoldDB" id="A0A9X6MS34"/>
<evidence type="ECO:0000313" key="2">
    <source>
        <dbReference type="Proteomes" id="UP000195160"/>
    </source>
</evidence>
<protein>
    <submittedName>
        <fullName evidence="1">Uncharacterized protein</fullName>
    </submittedName>
</protein>
<dbReference type="Proteomes" id="UP000195160">
    <property type="component" value="Unassembled WGS sequence"/>
</dbReference>
<accession>A0A9X6MS34</accession>
<name>A0A9X6MS34_BACTV</name>
<comment type="caution">
    <text evidence="1">The sequence shown here is derived from an EMBL/GenBank/DDBJ whole genome shotgun (WGS) entry which is preliminary data.</text>
</comment>
<dbReference type="RefSeq" id="WP_088069840.1">
    <property type="nucleotide sequence ID" value="NZ_MOOV01000252.1"/>
</dbReference>
<organism evidence="1 2">
    <name type="scientific">Bacillus thuringiensis subsp. medellin</name>
    <dbReference type="NCBI Taxonomy" id="79672"/>
    <lineage>
        <taxon>Bacteria</taxon>
        <taxon>Bacillati</taxon>
        <taxon>Bacillota</taxon>
        <taxon>Bacilli</taxon>
        <taxon>Bacillales</taxon>
        <taxon>Bacillaceae</taxon>
        <taxon>Bacillus</taxon>
        <taxon>Bacillus cereus group</taxon>
    </lineage>
</organism>
<dbReference type="EMBL" id="MOOV01000252">
    <property type="protein sequence ID" value="OUB88554.1"/>
    <property type="molecule type" value="Genomic_DNA"/>
</dbReference>